<gene>
    <name evidence="2" type="ORF">BO71DRAFT_30492</name>
</gene>
<dbReference type="AlphaFoldDB" id="A0A319D4R1"/>
<sequence>MTGQNTLDICCLGPGETTVNLKAVVATQLKVNILTRKGFRALEGVNVEDGEVTTFYDSSDGASYAVRDVLQLKIWKKGQGKSGRHRFYVATDDSIELRHQCHAILGGDCYVGDKSTENDIPVAVSQLSKQSKDDKEKQDKDKKEKQARLEQQNKERRDREKKQAEQKK</sequence>
<evidence type="ECO:0000313" key="2">
    <source>
        <dbReference type="EMBL" id="PYH92129.1"/>
    </source>
</evidence>
<dbReference type="VEuPathDB" id="FungiDB:BO71DRAFT_30492"/>
<protein>
    <submittedName>
        <fullName evidence="2">Uncharacterized protein</fullName>
    </submittedName>
</protein>
<keyword evidence="3" id="KW-1185">Reference proteome</keyword>
<reference evidence="2 3" key="1">
    <citation type="submission" date="2018-02" db="EMBL/GenBank/DDBJ databases">
        <title>The genomes of Aspergillus section Nigri reveals drivers in fungal speciation.</title>
        <authorList>
            <consortium name="DOE Joint Genome Institute"/>
            <person name="Vesth T.C."/>
            <person name="Nybo J."/>
            <person name="Theobald S."/>
            <person name="Brandl J."/>
            <person name="Frisvad J.C."/>
            <person name="Nielsen K.F."/>
            <person name="Lyhne E.K."/>
            <person name="Kogle M.E."/>
            <person name="Kuo A."/>
            <person name="Riley R."/>
            <person name="Clum A."/>
            <person name="Nolan M."/>
            <person name="Lipzen A."/>
            <person name="Salamov A."/>
            <person name="Henrissat B."/>
            <person name="Wiebenga A."/>
            <person name="De vries R.P."/>
            <person name="Grigoriev I.V."/>
            <person name="Mortensen U.H."/>
            <person name="Andersen M.R."/>
            <person name="Baker S.E."/>
        </authorList>
    </citation>
    <scope>NUCLEOTIDE SEQUENCE [LARGE SCALE GENOMIC DNA]</scope>
    <source>
        <strain evidence="2 3">CBS 707.79</strain>
    </source>
</reference>
<proteinExistence type="predicted"/>
<accession>A0A319D4R1</accession>
<dbReference type="EMBL" id="KZ825924">
    <property type="protein sequence ID" value="PYH92129.1"/>
    <property type="molecule type" value="Genomic_DNA"/>
</dbReference>
<name>A0A319D4R1_9EURO</name>
<organism evidence="2 3">
    <name type="scientific">Aspergillus ellipticus CBS 707.79</name>
    <dbReference type="NCBI Taxonomy" id="1448320"/>
    <lineage>
        <taxon>Eukaryota</taxon>
        <taxon>Fungi</taxon>
        <taxon>Dikarya</taxon>
        <taxon>Ascomycota</taxon>
        <taxon>Pezizomycotina</taxon>
        <taxon>Eurotiomycetes</taxon>
        <taxon>Eurotiomycetidae</taxon>
        <taxon>Eurotiales</taxon>
        <taxon>Aspergillaceae</taxon>
        <taxon>Aspergillus</taxon>
        <taxon>Aspergillus subgen. Circumdati</taxon>
    </lineage>
</organism>
<evidence type="ECO:0000313" key="3">
    <source>
        <dbReference type="Proteomes" id="UP000247810"/>
    </source>
</evidence>
<feature type="region of interest" description="Disordered" evidence="1">
    <location>
        <begin position="121"/>
        <end position="168"/>
    </location>
</feature>
<dbReference type="OrthoDB" id="4507639at2759"/>
<feature type="compositionally biased region" description="Basic and acidic residues" evidence="1">
    <location>
        <begin position="130"/>
        <end position="168"/>
    </location>
</feature>
<dbReference type="Proteomes" id="UP000247810">
    <property type="component" value="Unassembled WGS sequence"/>
</dbReference>
<evidence type="ECO:0000256" key="1">
    <source>
        <dbReference type="SAM" id="MobiDB-lite"/>
    </source>
</evidence>